<proteinExistence type="predicted"/>
<protein>
    <submittedName>
        <fullName evidence="2">Cbb3-type cytochrome oxidase assembly protein</fullName>
    </submittedName>
</protein>
<evidence type="ECO:0000313" key="3">
    <source>
        <dbReference type="Proteomes" id="UP000772181"/>
    </source>
</evidence>
<reference evidence="2" key="1">
    <citation type="submission" date="2020-07" db="EMBL/GenBank/DDBJ databases">
        <title>Huge and variable diversity of episymbiotic CPR bacteria and DPANN archaea in groundwater ecosystems.</title>
        <authorList>
            <person name="He C.Y."/>
            <person name="Keren R."/>
            <person name="Whittaker M."/>
            <person name="Farag I.F."/>
            <person name="Doudna J."/>
            <person name="Cate J.H.D."/>
            <person name="Banfield J.F."/>
        </authorList>
    </citation>
    <scope>NUCLEOTIDE SEQUENCE</scope>
    <source>
        <strain evidence="2">NC_groundwater_1482_Ag_S-0.65um_47_24</strain>
    </source>
</reference>
<gene>
    <name evidence="2" type="ORF">HY730_06120</name>
</gene>
<keyword evidence="1" id="KW-0812">Transmembrane</keyword>
<keyword evidence="1" id="KW-1133">Transmembrane helix</keyword>
<dbReference type="Proteomes" id="UP000772181">
    <property type="component" value="Unassembled WGS sequence"/>
</dbReference>
<keyword evidence="1" id="KW-0472">Membrane</keyword>
<evidence type="ECO:0000256" key="1">
    <source>
        <dbReference type="SAM" id="Phobius"/>
    </source>
</evidence>
<name>A0A933GND5_UNCTE</name>
<organism evidence="2 3">
    <name type="scientific">Tectimicrobiota bacterium</name>
    <dbReference type="NCBI Taxonomy" id="2528274"/>
    <lineage>
        <taxon>Bacteria</taxon>
        <taxon>Pseudomonadati</taxon>
        <taxon>Nitrospinota/Tectimicrobiota group</taxon>
        <taxon>Candidatus Tectimicrobiota</taxon>
    </lineage>
</organism>
<dbReference type="EMBL" id="JACQWF010000272">
    <property type="protein sequence ID" value="MBI4595939.1"/>
    <property type="molecule type" value="Genomic_DNA"/>
</dbReference>
<comment type="caution">
    <text evidence="2">The sequence shown here is derived from an EMBL/GenBank/DDBJ whole genome shotgun (WGS) entry which is preliminary data.</text>
</comment>
<accession>A0A933GND5</accession>
<evidence type="ECO:0000313" key="2">
    <source>
        <dbReference type="EMBL" id="MBI4595939.1"/>
    </source>
</evidence>
<dbReference type="AlphaFoldDB" id="A0A933GND5"/>
<feature type="transmembrane region" description="Helical" evidence="1">
    <location>
        <begin position="6"/>
        <end position="27"/>
    </location>
</feature>
<sequence>MNIQAMAYVLFGLSLTAVFGVIIVFYYSKKRHESVETPKYRMMDDED</sequence>